<evidence type="ECO:0000256" key="3">
    <source>
        <dbReference type="ARBA" id="ARBA00022475"/>
    </source>
</evidence>
<dbReference type="GO" id="GO:0043953">
    <property type="term" value="P:protein transport by the Tat complex"/>
    <property type="evidence" value="ECO:0007669"/>
    <property type="project" value="UniProtKB-UniRule"/>
</dbReference>
<keyword evidence="5 9" id="KW-0653">Protein transport</keyword>
<dbReference type="GO" id="GO:0033281">
    <property type="term" value="C:TAT protein transport complex"/>
    <property type="evidence" value="ECO:0007669"/>
    <property type="project" value="UniProtKB-UniRule"/>
</dbReference>
<evidence type="ECO:0000256" key="4">
    <source>
        <dbReference type="ARBA" id="ARBA00022692"/>
    </source>
</evidence>
<dbReference type="PANTHER" id="PTHR42982:SF1">
    <property type="entry name" value="SEC-INDEPENDENT PROTEIN TRANSLOCASE PROTEIN TATA"/>
    <property type="match status" value="1"/>
</dbReference>
<evidence type="ECO:0000256" key="5">
    <source>
        <dbReference type="ARBA" id="ARBA00022927"/>
    </source>
</evidence>
<dbReference type="RefSeq" id="WP_005998440.1">
    <property type="nucleotide sequence ID" value="NZ_AAEW02000004.1"/>
</dbReference>
<dbReference type="PANTHER" id="PTHR42982">
    <property type="entry name" value="SEC-INDEPENDENT PROTEIN TRANSLOCASE PROTEIN TATA"/>
    <property type="match status" value="1"/>
</dbReference>
<comment type="function">
    <text evidence="9">Part of the twin-arginine translocation (Tat) system that transports large folded proteins containing a characteristic twin-arginine motif in their signal peptide across membranes. TatA could form the protein-conducting channel of the Tat system.</text>
</comment>
<comment type="subunit">
    <text evidence="9">Forms a complex with TatC.</text>
</comment>
<sequence length="58" mass="6229">MFGLGTTELLVILGIVVVLFGAKRLPQLGSGLGKGIKNFKQGIKENDTESLEDKPDDK</sequence>
<evidence type="ECO:0000256" key="1">
    <source>
        <dbReference type="ARBA" id="ARBA00004162"/>
    </source>
</evidence>
<dbReference type="HAMAP" id="MF_00236">
    <property type="entry name" value="TatA_E"/>
    <property type="match status" value="1"/>
</dbReference>
<keyword evidence="8 9" id="KW-0472">Membrane</keyword>
<comment type="similarity">
    <text evidence="9">Belongs to the TatA/E family.</text>
</comment>
<comment type="subcellular location">
    <subcellularLocation>
        <location evidence="1 9">Cell membrane</location>
        <topology evidence="1 9">Single-pass membrane protein</topology>
    </subcellularLocation>
</comment>
<evidence type="ECO:0000256" key="6">
    <source>
        <dbReference type="ARBA" id="ARBA00022989"/>
    </source>
</evidence>
<dbReference type="GO" id="GO:0008320">
    <property type="term" value="F:protein transmembrane transporter activity"/>
    <property type="evidence" value="ECO:0007669"/>
    <property type="project" value="UniProtKB-UniRule"/>
</dbReference>
<evidence type="ECO:0000256" key="7">
    <source>
        <dbReference type="ARBA" id="ARBA00023010"/>
    </source>
</evidence>
<evidence type="ECO:0000313" key="11">
    <source>
        <dbReference type="Proteomes" id="UP000005695"/>
    </source>
</evidence>
<dbReference type="InterPro" id="IPR006312">
    <property type="entry name" value="TatA/E"/>
</dbReference>
<accession>Q1K2F8</accession>
<reference evidence="10" key="1">
    <citation type="submission" date="2006-05" db="EMBL/GenBank/DDBJ databases">
        <title>Annotation of the draft genome assembly of Desulfuromonas acetoxidans DSM 684.</title>
        <authorList>
            <consortium name="US DOE Joint Genome Institute (JGI-ORNL)"/>
            <person name="Larimer F."/>
            <person name="Land M."/>
            <person name="Hauser L."/>
        </authorList>
    </citation>
    <scope>NUCLEOTIDE SEQUENCE [LARGE SCALE GENOMIC DNA]</scope>
    <source>
        <strain evidence="10">DSM 684</strain>
    </source>
</reference>
<keyword evidence="11" id="KW-1185">Reference proteome</keyword>
<proteinExistence type="inferred from homology"/>
<dbReference type="Proteomes" id="UP000005695">
    <property type="component" value="Unassembled WGS sequence"/>
</dbReference>
<keyword evidence="2 9" id="KW-0813">Transport</keyword>
<keyword evidence="6 9" id="KW-1133">Transmembrane helix</keyword>
<protein>
    <recommendedName>
        <fullName evidence="9">Sec-independent protein translocase protein TatA</fullName>
    </recommendedName>
</protein>
<dbReference type="InterPro" id="IPR003369">
    <property type="entry name" value="TatA/B/E"/>
</dbReference>
<dbReference type="Gene3D" id="1.20.5.3310">
    <property type="match status" value="1"/>
</dbReference>
<evidence type="ECO:0000256" key="9">
    <source>
        <dbReference type="HAMAP-Rule" id="MF_00236"/>
    </source>
</evidence>
<dbReference type="Pfam" id="PF02416">
    <property type="entry name" value="TatA_B_E"/>
    <property type="match status" value="1"/>
</dbReference>
<dbReference type="EMBL" id="AAEW02000004">
    <property type="protein sequence ID" value="EAT16481.1"/>
    <property type="molecule type" value="Genomic_DNA"/>
</dbReference>
<name>Q1K2F8_DESA6</name>
<keyword evidence="4 9" id="KW-0812">Transmembrane</keyword>
<dbReference type="OrthoDB" id="9813726at2"/>
<keyword evidence="7 9" id="KW-0811">Translocation</keyword>
<reference evidence="10" key="2">
    <citation type="submission" date="2006-05" db="EMBL/GenBank/DDBJ databases">
        <title>Sequencing of the draft genome and assembly of Desulfuromonas acetoxidans DSM 684.</title>
        <authorList>
            <consortium name="US DOE Joint Genome Institute (JGI-PGF)"/>
            <person name="Copeland A."/>
            <person name="Lucas S."/>
            <person name="Lapidus A."/>
            <person name="Barry K."/>
            <person name="Detter J.C."/>
            <person name="Glavina del Rio T."/>
            <person name="Hammon N."/>
            <person name="Israni S."/>
            <person name="Dalin E."/>
            <person name="Tice H."/>
            <person name="Bruce D."/>
            <person name="Pitluck S."/>
            <person name="Richardson P."/>
        </authorList>
    </citation>
    <scope>NUCLEOTIDE SEQUENCE [LARGE SCALE GENOMIC DNA]</scope>
    <source>
        <strain evidence="10">DSM 684</strain>
    </source>
</reference>
<dbReference type="AlphaFoldDB" id="Q1K2F8"/>
<keyword evidence="3 9" id="KW-1003">Cell membrane</keyword>
<gene>
    <name evidence="9" type="primary">tatA</name>
    <name evidence="10" type="ORF">Dace_2576</name>
</gene>
<organism evidence="10 11">
    <name type="scientific">Desulfuromonas acetoxidans (strain DSM 684 / 11070)</name>
    <dbReference type="NCBI Taxonomy" id="281689"/>
    <lineage>
        <taxon>Bacteria</taxon>
        <taxon>Pseudomonadati</taxon>
        <taxon>Thermodesulfobacteriota</taxon>
        <taxon>Desulfuromonadia</taxon>
        <taxon>Desulfuromonadales</taxon>
        <taxon>Desulfuromonadaceae</taxon>
        <taxon>Desulfuromonas</taxon>
    </lineage>
</organism>
<evidence type="ECO:0000313" key="10">
    <source>
        <dbReference type="EMBL" id="EAT16481.1"/>
    </source>
</evidence>
<evidence type="ECO:0000256" key="8">
    <source>
        <dbReference type="ARBA" id="ARBA00023136"/>
    </source>
</evidence>
<comment type="caution">
    <text evidence="10">The sequence shown here is derived from an EMBL/GenBank/DDBJ whole genome shotgun (WGS) entry which is preliminary data.</text>
</comment>
<evidence type="ECO:0000256" key="2">
    <source>
        <dbReference type="ARBA" id="ARBA00022448"/>
    </source>
</evidence>
<dbReference type="NCBIfam" id="TIGR01411">
    <property type="entry name" value="tatAE"/>
    <property type="match status" value="1"/>
</dbReference>